<dbReference type="InterPro" id="IPR050879">
    <property type="entry name" value="Acyltransferase_3"/>
</dbReference>
<dbReference type="PANTHER" id="PTHR23028">
    <property type="entry name" value="ACETYLTRANSFERASE"/>
    <property type="match status" value="1"/>
</dbReference>
<dbReference type="Pfam" id="PF01757">
    <property type="entry name" value="Acyl_transf_3"/>
    <property type="match status" value="1"/>
</dbReference>
<protein>
    <submittedName>
        <fullName evidence="3">Peptidoglycan/LPS O-acetylase OafA/YrhL</fullName>
    </submittedName>
</protein>
<dbReference type="EMBL" id="VLKR01000044">
    <property type="protein sequence ID" value="TWI15471.1"/>
    <property type="molecule type" value="Genomic_DNA"/>
</dbReference>
<feature type="transmembrane region" description="Helical" evidence="1">
    <location>
        <begin position="12"/>
        <end position="28"/>
    </location>
</feature>
<keyword evidence="1" id="KW-0812">Transmembrane</keyword>
<dbReference type="OrthoDB" id="290051at2"/>
<feature type="transmembrane region" description="Helical" evidence="1">
    <location>
        <begin position="162"/>
        <end position="180"/>
    </location>
</feature>
<feature type="transmembrane region" description="Helical" evidence="1">
    <location>
        <begin position="48"/>
        <end position="68"/>
    </location>
</feature>
<evidence type="ECO:0000259" key="2">
    <source>
        <dbReference type="Pfam" id="PF01757"/>
    </source>
</evidence>
<dbReference type="GO" id="GO:0016747">
    <property type="term" value="F:acyltransferase activity, transferring groups other than amino-acyl groups"/>
    <property type="evidence" value="ECO:0007669"/>
    <property type="project" value="InterPro"/>
</dbReference>
<feature type="transmembrane region" description="Helical" evidence="1">
    <location>
        <begin position="289"/>
        <end position="307"/>
    </location>
</feature>
<feature type="transmembrane region" description="Helical" evidence="1">
    <location>
        <begin position="252"/>
        <end position="268"/>
    </location>
</feature>
<dbReference type="GO" id="GO:0016020">
    <property type="term" value="C:membrane"/>
    <property type="evidence" value="ECO:0007669"/>
    <property type="project" value="TreeGrafter"/>
</dbReference>
<dbReference type="RefSeq" id="WP_145330904.1">
    <property type="nucleotide sequence ID" value="NZ_VLKR01000044.1"/>
</dbReference>
<feature type="transmembrane region" description="Helical" evidence="1">
    <location>
        <begin position="192"/>
        <end position="212"/>
    </location>
</feature>
<dbReference type="GO" id="GO:0000271">
    <property type="term" value="P:polysaccharide biosynthetic process"/>
    <property type="evidence" value="ECO:0007669"/>
    <property type="project" value="TreeGrafter"/>
</dbReference>
<feature type="transmembrane region" description="Helical" evidence="1">
    <location>
        <begin position="219"/>
        <end position="240"/>
    </location>
</feature>
<evidence type="ECO:0000313" key="4">
    <source>
        <dbReference type="Proteomes" id="UP000315908"/>
    </source>
</evidence>
<feature type="domain" description="Acyltransferase 3" evidence="2">
    <location>
        <begin position="7"/>
        <end position="331"/>
    </location>
</feature>
<proteinExistence type="predicted"/>
<dbReference type="PANTHER" id="PTHR23028:SF53">
    <property type="entry name" value="ACYL_TRANSF_3 DOMAIN-CONTAINING PROTEIN"/>
    <property type="match status" value="1"/>
</dbReference>
<name>A0A562M7C3_9SPHI</name>
<feature type="transmembrane region" description="Helical" evidence="1">
    <location>
        <begin position="135"/>
        <end position="155"/>
    </location>
</feature>
<gene>
    <name evidence="3" type="ORF">IQ31_05129</name>
</gene>
<keyword evidence="1" id="KW-0472">Membrane</keyword>
<sequence length="369" mass="42888">MSESKRIYQIDLFRFIAASAVVLYHYLYRGYAAGNMSLLGFDGVGEYFKYGYLGVDLFFIISGFVIAFSIKHLSLRKFCYSRFKRLYPMYWICLLLTFIVSYLWGAPRYHVTFTQLLANLTMVQKLWGQGDVDGAYWSLYVELKFYLIIALFLILNRFKKISLDYLVYFWLLLSSLRFFVGPSEIYDAIHEFFLLDWSAYFIAGIIFCQIFLHGPKVQHFVALPWCLYISIDGAVGRIHWLERTFHSDFSPYIIGATIVVFYLLMLLVSCKKLQAINSSGFVKIGMLTYPLYLIHQHIGFIIFNHLYLYLNKYLLLSGVIILMLAVAYLLSDRIEPRIMKHFRSILAFLPLLAGGRSCGPVDDSRLDGQ</sequence>
<dbReference type="InterPro" id="IPR002656">
    <property type="entry name" value="Acyl_transf_3_dom"/>
</dbReference>
<reference evidence="3 4" key="1">
    <citation type="journal article" date="2015" name="Stand. Genomic Sci.">
        <title>Genomic Encyclopedia of Bacterial and Archaeal Type Strains, Phase III: the genomes of soil and plant-associated and newly described type strains.</title>
        <authorList>
            <person name="Whitman W.B."/>
            <person name="Woyke T."/>
            <person name="Klenk H.P."/>
            <person name="Zhou Y."/>
            <person name="Lilburn T.G."/>
            <person name="Beck B.J."/>
            <person name="De Vos P."/>
            <person name="Vandamme P."/>
            <person name="Eisen J.A."/>
            <person name="Garrity G."/>
            <person name="Hugenholtz P."/>
            <person name="Kyrpides N.C."/>
        </authorList>
    </citation>
    <scope>NUCLEOTIDE SEQUENCE [LARGE SCALE GENOMIC DNA]</scope>
    <source>
        <strain evidence="3 4">CGMCC 1.6855</strain>
    </source>
</reference>
<keyword evidence="1" id="KW-1133">Transmembrane helix</keyword>
<evidence type="ECO:0000256" key="1">
    <source>
        <dbReference type="SAM" id="Phobius"/>
    </source>
</evidence>
<feature type="transmembrane region" description="Helical" evidence="1">
    <location>
        <begin position="89"/>
        <end position="106"/>
    </location>
</feature>
<dbReference type="Proteomes" id="UP000315908">
    <property type="component" value="Unassembled WGS sequence"/>
</dbReference>
<evidence type="ECO:0000313" key="3">
    <source>
        <dbReference type="EMBL" id="TWI15471.1"/>
    </source>
</evidence>
<comment type="caution">
    <text evidence="3">The sequence shown here is derived from an EMBL/GenBank/DDBJ whole genome shotgun (WGS) entry which is preliminary data.</text>
</comment>
<feature type="transmembrane region" description="Helical" evidence="1">
    <location>
        <begin position="313"/>
        <end position="330"/>
    </location>
</feature>
<dbReference type="AlphaFoldDB" id="A0A562M7C3"/>
<accession>A0A562M7C3</accession>
<organism evidence="3 4">
    <name type="scientific">Sphingobacterium siyangense</name>
    <dbReference type="NCBI Taxonomy" id="459529"/>
    <lineage>
        <taxon>Bacteria</taxon>
        <taxon>Pseudomonadati</taxon>
        <taxon>Bacteroidota</taxon>
        <taxon>Sphingobacteriia</taxon>
        <taxon>Sphingobacteriales</taxon>
        <taxon>Sphingobacteriaceae</taxon>
        <taxon>Sphingobacterium</taxon>
    </lineage>
</organism>